<organism evidence="2 3">
    <name type="scientific">Candidatus Symbiobacter mobilis CR</name>
    <dbReference type="NCBI Taxonomy" id="946483"/>
    <lineage>
        <taxon>Bacteria</taxon>
        <taxon>Pseudomonadati</taxon>
        <taxon>Pseudomonadota</taxon>
        <taxon>Betaproteobacteria</taxon>
        <taxon>Burkholderiales</taxon>
        <taxon>Comamonadaceae</taxon>
    </lineage>
</organism>
<proteinExistence type="predicted"/>
<dbReference type="eggNOG" id="ENOG502ZNTI">
    <property type="taxonomic scope" value="Bacteria"/>
</dbReference>
<keyword evidence="1" id="KW-0812">Transmembrane</keyword>
<dbReference type="AlphaFoldDB" id="U5N6A0"/>
<dbReference type="HOGENOM" id="CLU_1892387_0_0_4"/>
<evidence type="ECO:0000313" key="3">
    <source>
        <dbReference type="Proteomes" id="UP000017184"/>
    </source>
</evidence>
<protein>
    <submittedName>
        <fullName evidence="2">Uncharacterized protein</fullName>
    </submittedName>
</protein>
<keyword evidence="3" id="KW-1185">Reference proteome</keyword>
<dbReference type="EMBL" id="CP004885">
    <property type="protein sequence ID" value="AGX86882.1"/>
    <property type="molecule type" value="Genomic_DNA"/>
</dbReference>
<gene>
    <name evidence="2" type="ORF">Cenrod_0776</name>
</gene>
<dbReference type="KEGG" id="cbx:Cenrod_0776"/>
<accession>U5N6A0</accession>
<keyword evidence="1" id="KW-1133">Transmembrane helix</keyword>
<keyword evidence="1" id="KW-0472">Membrane</keyword>
<reference evidence="2 3" key="1">
    <citation type="journal article" date="2013" name="Genome Biol.">
        <title>Genomic analysis reveals key aspects of prokaryotic symbiosis in the phototrophic consortium "Chlorochromatium aggregatum".</title>
        <authorList>
            <person name="Liu Z."/>
            <person name="Muller J."/>
            <person name="Li T."/>
            <person name="Alvey R.M."/>
            <person name="Vogl K."/>
            <person name="Frigaard N.U."/>
            <person name="Rockwell N.C."/>
            <person name="Boyd E.S."/>
            <person name="Tomsho L.P."/>
            <person name="Schuster S.C."/>
            <person name="Henke P."/>
            <person name="Rohde M."/>
            <person name="Overmann J."/>
            <person name="Bryant D.A."/>
        </authorList>
    </citation>
    <scope>NUCLEOTIDE SEQUENCE [LARGE SCALE GENOMIC DNA]</scope>
    <source>
        <strain evidence="2">CR</strain>
    </source>
</reference>
<dbReference type="Proteomes" id="UP000017184">
    <property type="component" value="Chromosome"/>
</dbReference>
<evidence type="ECO:0000313" key="2">
    <source>
        <dbReference type="EMBL" id="AGX86882.1"/>
    </source>
</evidence>
<feature type="transmembrane region" description="Helical" evidence="1">
    <location>
        <begin position="94"/>
        <end position="113"/>
    </location>
</feature>
<dbReference type="OrthoDB" id="8913080at2"/>
<dbReference type="RefSeq" id="WP_022771703.1">
    <property type="nucleotide sequence ID" value="NC_022576.1"/>
</dbReference>
<name>U5N6A0_9BURK</name>
<evidence type="ECO:0000256" key="1">
    <source>
        <dbReference type="SAM" id="Phobius"/>
    </source>
</evidence>
<sequence length="134" mass="15439">MQHLNKYPHIVKNIEKMWGSKNCRDYILDLTNDTRGGTRKGFTLEQGLELVNLLNKHDEEYPEFIGDISQIDVFAGSRPPVVVRPPKRDIDFRIKIILAIGLVYVFAKLVQFLHTNAPVSAILEYLEYLAPLWS</sequence>